<comment type="caution">
    <text evidence="2">The sequence shown here is derived from an EMBL/GenBank/DDBJ whole genome shotgun (WGS) entry which is preliminary data.</text>
</comment>
<reference evidence="2" key="1">
    <citation type="submission" date="2023-11" db="EMBL/GenBank/DDBJ databases">
        <title>Genome assemblies of two species of porcelain crab, Petrolisthes cinctipes and Petrolisthes manimaculis (Anomura: Porcellanidae).</title>
        <authorList>
            <person name="Angst P."/>
        </authorList>
    </citation>
    <scope>NUCLEOTIDE SEQUENCE</scope>
    <source>
        <strain evidence="2">PB745_02</strain>
        <tissue evidence="2">Gill</tissue>
    </source>
</reference>
<dbReference type="GO" id="GO:0004888">
    <property type="term" value="F:transmembrane signaling receptor activity"/>
    <property type="evidence" value="ECO:0007669"/>
    <property type="project" value="InterPro"/>
</dbReference>
<evidence type="ECO:0000313" key="2">
    <source>
        <dbReference type="EMBL" id="KAK4301719.1"/>
    </source>
</evidence>
<protein>
    <recommendedName>
        <fullName evidence="1">Neurotransmitter-gated ion-channel ligand-binding domain-containing protein</fullName>
    </recommendedName>
</protein>
<dbReference type="GO" id="GO:0005230">
    <property type="term" value="F:extracellular ligand-gated monoatomic ion channel activity"/>
    <property type="evidence" value="ECO:0007669"/>
    <property type="project" value="InterPro"/>
</dbReference>
<sequence length="282" mass="32098">MESTDKEILDFLLHNSRYDMRVRPPLEGNQDGPLRVNVSVLLLSLYSPDESSLNYEVELLLHQHWFDPRLTFNDNGRHAYLSGMHHLHQIWLPDTYFVFRGQFKEELSNDNIALKIFRGGKVSYTIRRYLILSCTGDLQKFPFDDPFCTFSMESISYEERDLKYFWVNNTNSDNGKSLEKSGRLVSLNAYMIENSTHVCNDTFFWRALPEPLQPPFPSTPAPPARPAAPARSMQVGEEITRRGLSSGGTSVAGSSLGGWAGRCVAPGYRKMAWFTLPPTHPS</sequence>
<feature type="domain" description="Neurotransmitter-gated ion-channel ligand-binding" evidence="1">
    <location>
        <begin position="6"/>
        <end position="193"/>
    </location>
</feature>
<gene>
    <name evidence="2" type="ORF">Pmani_026150</name>
</gene>
<dbReference type="CDD" id="cd18987">
    <property type="entry name" value="LGIC_ECD_anion"/>
    <property type="match status" value="1"/>
</dbReference>
<dbReference type="Gene3D" id="2.70.170.10">
    <property type="entry name" value="Neurotransmitter-gated ion-channel ligand-binding domain"/>
    <property type="match status" value="1"/>
</dbReference>
<dbReference type="InterPro" id="IPR036734">
    <property type="entry name" value="Neur_chan_lig-bd_sf"/>
</dbReference>
<dbReference type="InterPro" id="IPR006201">
    <property type="entry name" value="Neur_channel"/>
</dbReference>
<accession>A0AAE1P446</accession>
<dbReference type="AlphaFoldDB" id="A0AAE1P446"/>
<dbReference type="Proteomes" id="UP001292094">
    <property type="component" value="Unassembled WGS sequence"/>
</dbReference>
<name>A0AAE1P446_9EUCA</name>
<dbReference type="InterPro" id="IPR006202">
    <property type="entry name" value="Neur_chan_lig-bd"/>
</dbReference>
<dbReference type="EMBL" id="JAWZYT010002838">
    <property type="protein sequence ID" value="KAK4301719.1"/>
    <property type="molecule type" value="Genomic_DNA"/>
</dbReference>
<proteinExistence type="predicted"/>
<evidence type="ECO:0000259" key="1">
    <source>
        <dbReference type="Pfam" id="PF02931"/>
    </source>
</evidence>
<dbReference type="SUPFAM" id="SSF63712">
    <property type="entry name" value="Nicotinic receptor ligand binding domain-like"/>
    <property type="match status" value="1"/>
</dbReference>
<organism evidence="2 3">
    <name type="scientific">Petrolisthes manimaculis</name>
    <dbReference type="NCBI Taxonomy" id="1843537"/>
    <lineage>
        <taxon>Eukaryota</taxon>
        <taxon>Metazoa</taxon>
        <taxon>Ecdysozoa</taxon>
        <taxon>Arthropoda</taxon>
        <taxon>Crustacea</taxon>
        <taxon>Multicrustacea</taxon>
        <taxon>Malacostraca</taxon>
        <taxon>Eumalacostraca</taxon>
        <taxon>Eucarida</taxon>
        <taxon>Decapoda</taxon>
        <taxon>Pleocyemata</taxon>
        <taxon>Anomura</taxon>
        <taxon>Galatheoidea</taxon>
        <taxon>Porcellanidae</taxon>
        <taxon>Petrolisthes</taxon>
    </lineage>
</organism>
<dbReference type="GO" id="GO:0016020">
    <property type="term" value="C:membrane"/>
    <property type="evidence" value="ECO:0007669"/>
    <property type="project" value="InterPro"/>
</dbReference>
<keyword evidence="3" id="KW-1185">Reference proteome</keyword>
<dbReference type="Pfam" id="PF02931">
    <property type="entry name" value="Neur_chan_LBD"/>
    <property type="match status" value="1"/>
</dbReference>
<dbReference type="PRINTS" id="PR00252">
    <property type="entry name" value="NRIONCHANNEL"/>
</dbReference>
<dbReference type="PANTHER" id="PTHR18945">
    <property type="entry name" value="NEUROTRANSMITTER GATED ION CHANNEL"/>
    <property type="match status" value="1"/>
</dbReference>
<evidence type="ECO:0000313" key="3">
    <source>
        <dbReference type="Proteomes" id="UP001292094"/>
    </source>
</evidence>